<dbReference type="Proteomes" id="UP000002745">
    <property type="component" value="Chromosome"/>
</dbReference>
<dbReference type="PANTHER" id="PTHR37299">
    <property type="entry name" value="TRANSCRIPTIONAL REGULATOR-RELATED"/>
    <property type="match status" value="1"/>
</dbReference>
<evidence type="ECO:0000313" key="4">
    <source>
        <dbReference type="Proteomes" id="UP000002745"/>
    </source>
</evidence>
<name>C6XMK7_HIRBI</name>
<proteinExistence type="predicted"/>
<protein>
    <submittedName>
        <fullName evidence="3">Response regulator receiver protein</fullName>
    </submittedName>
</protein>
<dbReference type="GO" id="GO:0000156">
    <property type="term" value="F:phosphorelay response regulator activity"/>
    <property type="evidence" value="ECO:0007669"/>
    <property type="project" value="InterPro"/>
</dbReference>
<dbReference type="OrthoDB" id="9781059at2"/>
<dbReference type="EMBL" id="CP001678">
    <property type="protein sequence ID" value="ACT59921.1"/>
    <property type="molecule type" value="Genomic_DNA"/>
</dbReference>
<dbReference type="KEGG" id="hba:Hbal_2241"/>
<evidence type="ECO:0000313" key="3">
    <source>
        <dbReference type="EMBL" id="ACT59921.1"/>
    </source>
</evidence>
<dbReference type="Gene3D" id="2.40.50.1020">
    <property type="entry name" value="LytTr DNA-binding domain"/>
    <property type="match status" value="1"/>
</dbReference>
<keyword evidence="1" id="KW-0812">Transmembrane</keyword>
<feature type="transmembrane region" description="Helical" evidence="1">
    <location>
        <begin position="21"/>
        <end position="41"/>
    </location>
</feature>
<dbReference type="Pfam" id="PF04397">
    <property type="entry name" value="LytTR"/>
    <property type="match status" value="1"/>
</dbReference>
<dbReference type="PIRSF" id="PIRSF031767">
    <property type="entry name" value="MHYE_LytTR"/>
    <property type="match status" value="1"/>
</dbReference>
<accession>C6XMK7</accession>
<dbReference type="SMART" id="SM00850">
    <property type="entry name" value="LytTR"/>
    <property type="match status" value="1"/>
</dbReference>
<feature type="domain" description="HTH LytTR-type" evidence="2">
    <location>
        <begin position="179"/>
        <end position="275"/>
    </location>
</feature>
<sequence length="282" mass="31842">MSQIDIQNALRTDRISEQNSSIVFAVLILSSFIVNALSRNVDHQILSVSTNVLLAWIDEGSSAIATCCLLPLLGYFNRIHPIAGVSKSVWIPKYIIASLAFSLLHILGMKLIRLTIYPIAVGQEYSFHANVFETFFYEYRKDLITFSILMLGFMLSRELEHKKLETSVNREDAKEKKRITIKCGGRTIWINAEDVIWAKAAANYVEIRTADKTLLARSTLANIEEQLQAAGVEISRVHRSYIIDASKVREISPTGEGDARIQMIDDEIIPGSRRYKNAWPSH</sequence>
<keyword evidence="1" id="KW-0472">Membrane</keyword>
<dbReference type="InterPro" id="IPR046947">
    <property type="entry name" value="LytR-like"/>
</dbReference>
<dbReference type="STRING" id="582402.Hbal_2241"/>
<dbReference type="PROSITE" id="PS50930">
    <property type="entry name" value="HTH_LYTTR"/>
    <property type="match status" value="1"/>
</dbReference>
<dbReference type="InterPro" id="IPR007492">
    <property type="entry name" value="LytTR_DNA-bd_dom"/>
</dbReference>
<dbReference type="AlphaFoldDB" id="C6XMK7"/>
<keyword evidence="1" id="KW-1133">Transmembrane helix</keyword>
<dbReference type="eggNOG" id="COG3279">
    <property type="taxonomic scope" value="Bacteria"/>
</dbReference>
<dbReference type="HOGENOM" id="CLU_065817_0_0_5"/>
<feature type="transmembrane region" description="Helical" evidence="1">
    <location>
        <begin position="53"/>
        <end position="73"/>
    </location>
</feature>
<evidence type="ECO:0000256" key="1">
    <source>
        <dbReference type="SAM" id="Phobius"/>
    </source>
</evidence>
<evidence type="ECO:0000259" key="2">
    <source>
        <dbReference type="PROSITE" id="PS50930"/>
    </source>
</evidence>
<reference evidence="4" key="1">
    <citation type="journal article" date="2011" name="J. Bacteriol.">
        <title>Genome sequences of eight morphologically diverse alphaproteobacteria.</title>
        <authorList>
            <consortium name="US DOE Joint Genome Institute"/>
            <person name="Brown P.J."/>
            <person name="Kysela D.T."/>
            <person name="Buechlein A."/>
            <person name="Hemmerich C."/>
            <person name="Brun Y.V."/>
        </authorList>
    </citation>
    <scope>NUCLEOTIDE SEQUENCE [LARGE SCALE GENOMIC DNA]</scope>
    <source>
        <strain evidence="4">ATCC 49814 / DSM 5838 / IFAM 1418</strain>
    </source>
</reference>
<dbReference type="GO" id="GO:0003677">
    <property type="term" value="F:DNA binding"/>
    <property type="evidence" value="ECO:0007669"/>
    <property type="project" value="InterPro"/>
</dbReference>
<dbReference type="InterPro" id="IPR012379">
    <property type="entry name" value="LytTR_MHYE"/>
</dbReference>
<dbReference type="PANTHER" id="PTHR37299:SF1">
    <property type="entry name" value="STAGE 0 SPORULATION PROTEIN A HOMOLOG"/>
    <property type="match status" value="1"/>
</dbReference>
<feature type="transmembrane region" description="Helical" evidence="1">
    <location>
        <begin position="94"/>
        <end position="119"/>
    </location>
</feature>
<gene>
    <name evidence="3" type="ordered locus">Hbal_2241</name>
</gene>
<keyword evidence="4" id="KW-1185">Reference proteome</keyword>
<organism evidence="3 4">
    <name type="scientific">Hirschia baltica (strain ATCC 49814 / DSM 5838 / IFAM 1418)</name>
    <dbReference type="NCBI Taxonomy" id="582402"/>
    <lineage>
        <taxon>Bacteria</taxon>
        <taxon>Pseudomonadati</taxon>
        <taxon>Pseudomonadota</taxon>
        <taxon>Alphaproteobacteria</taxon>
        <taxon>Hyphomonadales</taxon>
        <taxon>Hyphomonadaceae</taxon>
        <taxon>Hirschia</taxon>
    </lineage>
</organism>
<dbReference type="RefSeq" id="WP_015828071.1">
    <property type="nucleotide sequence ID" value="NC_012982.1"/>
</dbReference>